<keyword evidence="4" id="KW-0233">DNA recombination</keyword>
<dbReference type="AlphaFoldDB" id="A0A2Z3HBL6"/>
<dbReference type="Pfam" id="PF00589">
    <property type="entry name" value="Phage_integrase"/>
    <property type="match status" value="1"/>
</dbReference>
<keyword evidence="3 5" id="KW-0238">DNA-binding</keyword>
<protein>
    <submittedName>
        <fullName evidence="8">Integron integrase</fullName>
    </submittedName>
</protein>
<evidence type="ECO:0000313" key="8">
    <source>
        <dbReference type="EMBL" id="AWM40365.1"/>
    </source>
</evidence>
<evidence type="ECO:0000256" key="4">
    <source>
        <dbReference type="ARBA" id="ARBA00023172"/>
    </source>
</evidence>
<feature type="domain" description="Core-binding (CB)" evidence="7">
    <location>
        <begin position="4"/>
        <end position="87"/>
    </location>
</feature>
<dbReference type="PANTHER" id="PTHR30349">
    <property type="entry name" value="PHAGE INTEGRASE-RELATED"/>
    <property type="match status" value="1"/>
</dbReference>
<dbReference type="PROSITE" id="PS51898">
    <property type="entry name" value="TYR_RECOMBINASE"/>
    <property type="match status" value="1"/>
</dbReference>
<comment type="similarity">
    <text evidence="1">Belongs to the 'phage' integrase family.</text>
</comment>
<evidence type="ECO:0000259" key="6">
    <source>
        <dbReference type="PROSITE" id="PS51898"/>
    </source>
</evidence>
<dbReference type="PROSITE" id="PS51900">
    <property type="entry name" value="CB"/>
    <property type="match status" value="1"/>
</dbReference>
<dbReference type="GO" id="GO:0003677">
    <property type="term" value="F:DNA binding"/>
    <property type="evidence" value="ECO:0007669"/>
    <property type="project" value="UniProtKB-UniRule"/>
</dbReference>
<proteinExistence type="inferred from homology"/>
<gene>
    <name evidence="8" type="ORF">C1280_27420</name>
</gene>
<evidence type="ECO:0000256" key="1">
    <source>
        <dbReference type="ARBA" id="ARBA00008857"/>
    </source>
</evidence>
<evidence type="ECO:0000259" key="7">
    <source>
        <dbReference type="PROSITE" id="PS51900"/>
    </source>
</evidence>
<dbReference type="InterPro" id="IPR011946">
    <property type="entry name" value="Integrase_integron-type"/>
</dbReference>
<dbReference type="RefSeq" id="WP_010036109.1">
    <property type="nucleotide sequence ID" value="NZ_CP025958.1"/>
</dbReference>
<dbReference type="SUPFAM" id="SSF56349">
    <property type="entry name" value="DNA breaking-rejoining enzymes"/>
    <property type="match status" value="1"/>
</dbReference>
<dbReference type="InterPro" id="IPR010998">
    <property type="entry name" value="Integrase_recombinase_N"/>
</dbReference>
<dbReference type="OrthoDB" id="9801717at2"/>
<keyword evidence="2" id="KW-0229">DNA integration</keyword>
<evidence type="ECO:0000256" key="3">
    <source>
        <dbReference type="ARBA" id="ARBA00023125"/>
    </source>
</evidence>
<keyword evidence="9" id="KW-1185">Reference proteome</keyword>
<dbReference type="NCBIfam" id="TIGR02249">
    <property type="entry name" value="integrase_gron"/>
    <property type="match status" value="1"/>
</dbReference>
<dbReference type="InterPro" id="IPR002104">
    <property type="entry name" value="Integrase_catalytic"/>
</dbReference>
<dbReference type="KEGG" id="gog:C1280_27420"/>
<dbReference type="Proteomes" id="UP000245802">
    <property type="component" value="Chromosome"/>
</dbReference>
<accession>A0A2Z3HBL6</accession>
<dbReference type="PANTHER" id="PTHR30349:SF64">
    <property type="entry name" value="PROPHAGE INTEGRASE INTD-RELATED"/>
    <property type="match status" value="1"/>
</dbReference>
<dbReference type="Gene3D" id="1.10.443.10">
    <property type="entry name" value="Intergrase catalytic core"/>
    <property type="match status" value="1"/>
</dbReference>
<reference evidence="8 9" key="1">
    <citation type="submission" date="2018-01" db="EMBL/GenBank/DDBJ databases">
        <title>G. obscuriglobus.</title>
        <authorList>
            <person name="Franke J."/>
            <person name="Blomberg W."/>
            <person name="Selmecki A."/>
        </authorList>
    </citation>
    <scope>NUCLEOTIDE SEQUENCE [LARGE SCALE GENOMIC DNA]</scope>
    <source>
        <strain evidence="8 9">DSM 5831</strain>
    </source>
</reference>
<dbReference type="EMBL" id="CP025958">
    <property type="protein sequence ID" value="AWM40365.1"/>
    <property type="molecule type" value="Genomic_DNA"/>
</dbReference>
<name>A0A2Z3HBL6_9BACT</name>
<organism evidence="8 9">
    <name type="scientific">Gemmata obscuriglobus</name>
    <dbReference type="NCBI Taxonomy" id="114"/>
    <lineage>
        <taxon>Bacteria</taxon>
        <taxon>Pseudomonadati</taxon>
        <taxon>Planctomycetota</taxon>
        <taxon>Planctomycetia</taxon>
        <taxon>Gemmatales</taxon>
        <taxon>Gemmataceae</taxon>
        <taxon>Gemmata</taxon>
    </lineage>
</organism>
<evidence type="ECO:0000256" key="5">
    <source>
        <dbReference type="PROSITE-ProRule" id="PRU01248"/>
    </source>
</evidence>
<feature type="domain" description="Tyr recombinase" evidence="6">
    <location>
        <begin position="104"/>
        <end position="317"/>
    </location>
</feature>
<dbReference type="InterPro" id="IPR004107">
    <property type="entry name" value="Integrase_SAM-like_N"/>
</dbReference>
<dbReference type="Gene3D" id="1.10.150.130">
    <property type="match status" value="1"/>
</dbReference>
<evidence type="ECO:0000256" key="2">
    <source>
        <dbReference type="ARBA" id="ARBA00022908"/>
    </source>
</evidence>
<dbReference type="GO" id="GO:0006310">
    <property type="term" value="P:DNA recombination"/>
    <property type="evidence" value="ECO:0007669"/>
    <property type="project" value="UniProtKB-KW"/>
</dbReference>
<sequence>MSDAQPPKLLDRVRHACRVRHYSIRTEDAYHDWAERFIRFHGIKHPDRMGEPEVNAFLTDLAVTRNVAASTQNQALCALLFLYAVVLERPLNELMVVRAHRRVRLPVVMSRDEVRAVLAELEGVHRLVALIQYGSGLRLLECLRLRVKDVEWDLNQLVVRGGKGDKDRRTMLPQVCRGLLEWHLADVRKLHQEDLANGLGAVYVPKAFAAKNPAAPTAWAWQYVFPAHRLSVDPRSGAARRHHLHESGMNRVLADAVRDAGVDKRVTSHSFRHSFATHLIESGTDIRTVQELLGHESVETTMIYTHVLNKGGRGVTSPLDGL</sequence>
<evidence type="ECO:0000313" key="9">
    <source>
        <dbReference type="Proteomes" id="UP000245802"/>
    </source>
</evidence>
<dbReference type="InterPro" id="IPR044068">
    <property type="entry name" value="CB"/>
</dbReference>
<dbReference type="InterPro" id="IPR050090">
    <property type="entry name" value="Tyrosine_recombinase_XerCD"/>
</dbReference>
<dbReference type="InterPro" id="IPR013762">
    <property type="entry name" value="Integrase-like_cat_sf"/>
</dbReference>
<dbReference type="GO" id="GO:0015074">
    <property type="term" value="P:DNA integration"/>
    <property type="evidence" value="ECO:0007669"/>
    <property type="project" value="UniProtKB-KW"/>
</dbReference>
<dbReference type="Pfam" id="PF13495">
    <property type="entry name" value="Phage_int_SAM_4"/>
    <property type="match status" value="1"/>
</dbReference>
<dbReference type="InterPro" id="IPR011010">
    <property type="entry name" value="DNA_brk_join_enz"/>
</dbReference>